<organism evidence="5 6">
    <name type="scientific">Caulobacter mirabilis</name>
    <dbReference type="NCBI Taxonomy" id="69666"/>
    <lineage>
        <taxon>Bacteria</taxon>
        <taxon>Pseudomonadati</taxon>
        <taxon>Pseudomonadota</taxon>
        <taxon>Alphaproteobacteria</taxon>
        <taxon>Caulobacterales</taxon>
        <taxon>Caulobacteraceae</taxon>
        <taxon>Caulobacter</taxon>
    </lineage>
</organism>
<feature type="domain" description="Tyrosinase copper-binding" evidence="3">
    <location>
        <begin position="91"/>
        <end position="108"/>
    </location>
</feature>
<keyword evidence="2" id="KW-0186">Copper</keyword>
<feature type="domain" description="Tyrosinase copper-binding" evidence="4">
    <location>
        <begin position="222"/>
        <end position="233"/>
    </location>
</feature>
<sequence length="496" mass="53344">MTQSVSRRLVVGGGAVTALGVAGLVSGCDKLEDLFTQIQNRPVRKNVATLDPNGPELTAYKAAVTAMRGLSASDNRNWTKQAEIHLNHCPHGNWFFLSWHRAYLYAFEAICRQMSGDTTFALPYWNWQAQPSVPAPFWVAGSPLNYSPRSATPTSVIPPGITDPPTMEDIQSLTDFQSYASYASTAPRGGTGGGTGELEGTPHNSVHGFVGGTMGTYMSPLDPVFWTHHCMIDACWVDWNIRRGHQNTNDPVWTGYTFTDFFDRAGDPMTITTSQVLLMPLLNYRYDDPVIGEPGPGELKAAMRSNADAQALKKTLETGGPSTFKITQRVPVAQGLEVNTVRPTQAAAKLSTDALTASLDRRERLFLSVAIAKPPAENDFFVRVFVGKPDATAQTPITDPHYAGSFAFFGDDDAAANALGAGHGQHMTAKRNFIVGIDSTAAALSKAGALKGGAELPITLVTVPFEPQRAVKSTGFSVGQLELLVSPEPSSEPAKQ</sequence>
<dbReference type="PROSITE" id="PS51257">
    <property type="entry name" value="PROKAR_LIPOPROTEIN"/>
    <property type="match status" value="1"/>
</dbReference>
<dbReference type="PRINTS" id="PR00092">
    <property type="entry name" value="TYROSINASE"/>
</dbReference>
<evidence type="ECO:0000313" key="6">
    <source>
        <dbReference type="Proteomes" id="UP000228945"/>
    </source>
</evidence>
<dbReference type="KEGG" id="cmb:CSW64_03300"/>
<gene>
    <name evidence="5" type="ORF">CSW64_03300</name>
</gene>
<name>A0A2D2AU21_9CAUL</name>
<dbReference type="PANTHER" id="PTHR11474">
    <property type="entry name" value="TYROSINASE FAMILY MEMBER"/>
    <property type="match status" value="1"/>
</dbReference>
<dbReference type="InterPro" id="IPR008922">
    <property type="entry name" value="Di-copper_centre_dom_sf"/>
</dbReference>
<evidence type="ECO:0000313" key="5">
    <source>
        <dbReference type="EMBL" id="ATQ41504.1"/>
    </source>
</evidence>
<proteinExistence type="predicted"/>
<keyword evidence="6" id="KW-1185">Reference proteome</keyword>
<dbReference type="GO" id="GO:0016491">
    <property type="term" value="F:oxidoreductase activity"/>
    <property type="evidence" value="ECO:0007669"/>
    <property type="project" value="InterPro"/>
</dbReference>
<dbReference type="EMBL" id="CP024201">
    <property type="protein sequence ID" value="ATQ41504.1"/>
    <property type="molecule type" value="Genomic_DNA"/>
</dbReference>
<dbReference type="RefSeq" id="WP_150131318.1">
    <property type="nucleotide sequence ID" value="NZ_CP024201.1"/>
</dbReference>
<dbReference type="PROSITE" id="PS00498">
    <property type="entry name" value="TYROSINASE_2"/>
    <property type="match status" value="1"/>
</dbReference>
<dbReference type="PROSITE" id="PS00497">
    <property type="entry name" value="TYROSINASE_1"/>
    <property type="match status" value="1"/>
</dbReference>
<accession>A0A2D2AU21</accession>
<protein>
    <recommendedName>
        <fullName evidence="3 4">Tyrosinase copper-binding domain-containing protein</fullName>
    </recommendedName>
</protein>
<dbReference type="Proteomes" id="UP000228945">
    <property type="component" value="Chromosome"/>
</dbReference>
<dbReference type="InterPro" id="IPR050316">
    <property type="entry name" value="Tyrosinase/Hemocyanin"/>
</dbReference>
<dbReference type="Pfam" id="PF00264">
    <property type="entry name" value="Tyrosinase"/>
    <property type="match status" value="2"/>
</dbReference>
<dbReference type="PANTHER" id="PTHR11474:SF76">
    <property type="entry name" value="SHKT DOMAIN-CONTAINING PROTEIN"/>
    <property type="match status" value="1"/>
</dbReference>
<evidence type="ECO:0000259" key="4">
    <source>
        <dbReference type="PROSITE" id="PS00498"/>
    </source>
</evidence>
<dbReference type="InterPro" id="IPR002227">
    <property type="entry name" value="Tyrosinase_Cu-bd"/>
</dbReference>
<dbReference type="GO" id="GO:0046872">
    <property type="term" value="F:metal ion binding"/>
    <property type="evidence" value="ECO:0007669"/>
    <property type="project" value="UniProtKB-KW"/>
</dbReference>
<dbReference type="AlphaFoldDB" id="A0A2D2AU21"/>
<reference evidence="5 6" key="1">
    <citation type="submission" date="2017-10" db="EMBL/GenBank/DDBJ databases">
        <title>Genome sequence of Caulobacter mirabilis FWC38.</title>
        <authorList>
            <person name="Fiebig A."/>
            <person name="Crosson S."/>
        </authorList>
    </citation>
    <scope>NUCLEOTIDE SEQUENCE [LARGE SCALE GENOMIC DNA]</scope>
    <source>
        <strain evidence="5 6">FWC 38</strain>
    </source>
</reference>
<evidence type="ECO:0000256" key="1">
    <source>
        <dbReference type="ARBA" id="ARBA00022723"/>
    </source>
</evidence>
<evidence type="ECO:0000259" key="3">
    <source>
        <dbReference type="PROSITE" id="PS00497"/>
    </source>
</evidence>
<evidence type="ECO:0000256" key="2">
    <source>
        <dbReference type="ARBA" id="ARBA00023008"/>
    </source>
</evidence>
<dbReference type="Gene3D" id="1.10.1280.10">
    <property type="entry name" value="Di-copper center containing domain from catechol oxidase"/>
    <property type="match status" value="1"/>
</dbReference>
<keyword evidence="1" id="KW-0479">Metal-binding</keyword>
<dbReference type="SUPFAM" id="SSF48056">
    <property type="entry name" value="Di-copper centre-containing domain"/>
    <property type="match status" value="1"/>
</dbReference>
<dbReference type="OrthoDB" id="2874181at2"/>